<dbReference type="PANTHER" id="PTHR11240:SF81">
    <property type="entry name" value="RIBONUCLEASE S-2"/>
    <property type="match status" value="1"/>
</dbReference>
<dbReference type="InterPro" id="IPR036430">
    <property type="entry name" value="RNase_T2-like_sf"/>
</dbReference>
<feature type="non-terminal residue" evidence="5">
    <location>
        <position position="124"/>
    </location>
</feature>
<keyword evidence="2" id="KW-0255">Endonuclease</keyword>
<dbReference type="InterPro" id="IPR001568">
    <property type="entry name" value="RNase_T2-like"/>
</dbReference>
<feature type="non-terminal residue" evidence="5">
    <location>
        <position position="1"/>
    </location>
</feature>
<dbReference type="AlphaFoldDB" id="Q40819"/>
<evidence type="ECO:0000256" key="4">
    <source>
        <dbReference type="RuleBase" id="RU004328"/>
    </source>
</evidence>
<accession>Q40819</accession>
<name>Q40819_PHYCS</name>
<dbReference type="PANTHER" id="PTHR11240">
    <property type="entry name" value="RIBONUCLEASE T2"/>
    <property type="match status" value="1"/>
</dbReference>
<dbReference type="GO" id="GO:0003723">
    <property type="term" value="F:RNA binding"/>
    <property type="evidence" value="ECO:0007669"/>
    <property type="project" value="InterPro"/>
</dbReference>
<sequence length="124" mass="14462">KKGVDKLTFCSAQPNYTLFQDKKMLDDLDKHWIQLKYSRENGLRKQEFWKRQYEKHGSCCLNRYNQTAYFSLALRLKDKIDLLSTLHNSGIDPGENYTFQEIAKAIKTVTTADSLFKCVKGTTQ</sequence>
<protein>
    <submittedName>
        <fullName evidence="5">S-RNase</fullName>
    </submittedName>
</protein>
<evidence type="ECO:0000256" key="2">
    <source>
        <dbReference type="ARBA" id="ARBA00022759"/>
    </source>
</evidence>
<keyword evidence="2" id="KW-0378">Hydrolase</keyword>
<dbReference type="SUPFAM" id="SSF55895">
    <property type="entry name" value="Ribonuclease Rh-like"/>
    <property type="match status" value="1"/>
</dbReference>
<dbReference type="EMBL" id="L46655">
    <property type="protein sequence ID" value="AAB37220.1"/>
    <property type="molecule type" value="mRNA"/>
</dbReference>
<evidence type="ECO:0000256" key="1">
    <source>
        <dbReference type="ARBA" id="ARBA00007469"/>
    </source>
</evidence>
<dbReference type="GO" id="GO:0033897">
    <property type="term" value="F:ribonuclease T2 activity"/>
    <property type="evidence" value="ECO:0007669"/>
    <property type="project" value="InterPro"/>
</dbReference>
<keyword evidence="2" id="KW-0540">Nuclease</keyword>
<reference evidence="5" key="1">
    <citation type="journal article" date="1996" name="Heredity">
        <title>S-allele diversity in a natural population of Physalis crassifolia (Solanaceae) (ground cherry) assessed by RT-PCR.</title>
        <authorList>
            <person name="Richman A.D."/>
            <person name="Uyenoyama M.K."/>
            <person name="Kohn J.R."/>
        </authorList>
    </citation>
    <scope>NUCLEOTIDE SEQUENCE</scope>
</reference>
<dbReference type="Pfam" id="PF00445">
    <property type="entry name" value="Ribonuclease_T2"/>
    <property type="match status" value="1"/>
</dbReference>
<proteinExistence type="evidence at transcript level"/>
<gene>
    <name evidence="5" type="primary">S</name>
</gene>
<comment type="similarity">
    <text evidence="1 4">Belongs to the RNase T2 family.</text>
</comment>
<evidence type="ECO:0000313" key="5">
    <source>
        <dbReference type="EMBL" id="AAB37220.1"/>
    </source>
</evidence>
<organism evidence="5">
    <name type="scientific">Physalis crassifolia</name>
    <name type="common">Yellow nightshade groundcherry</name>
    <dbReference type="NCBI Taxonomy" id="49773"/>
    <lineage>
        <taxon>Eukaryota</taxon>
        <taxon>Viridiplantae</taxon>
        <taxon>Streptophyta</taxon>
        <taxon>Embryophyta</taxon>
        <taxon>Tracheophyta</taxon>
        <taxon>Spermatophyta</taxon>
        <taxon>Magnoliopsida</taxon>
        <taxon>eudicotyledons</taxon>
        <taxon>Gunneridae</taxon>
        <taxon>Pentapetalae</taxon>
        <taxon>asterids</taxon>
        <taxon>lamiids</taxon>
        <taxon>Solanales</taxon>
        <taxon>Solanaceae</taxon>
        <taxon>Solanoideae</taxon>
        <taxon>Physaleae</taxon>
        <taxon>Physalis</taxon>
    </lineage>
</organism>
<evidence type="ECO:0000256" key="3">
    <source>
        <dbReference type="ARBA" id="ARBA00023239"/>
    </source>
</evidence>
<dbReference type="GO" id="GO:0005576">
    <property type="term" value="C:extracellular region"/>
    <property type="evidence" value="ECO:0007669"/>
    <property type="project" value="TreeGrafter"/>
</dbReference>
<dbReference type="GO" id="GO:0006401">
    <property type="term" value="P:RNA catabolic process"/>
    <property type="evidence" value="ECO:0007669"/>
    <property type="project" value="TreeGrafter"/>
</dbReference>
<keyword evidence="3" id="KW-0456">Lyase</keyword>
<dbReference type="Gene3D" id="3.90.730.10">
    <property type="entry name" value="Ribonuclease T2-like"/>
    <property type="match status" value="1"/>
</dbReference>